<dbReference type="InterPro" id="IPR023393">
    <property type="entry name" value="START-like_dom_sf"/>
</dbReference>
<dbReference type="RefSeq" id="WP_139600705.1">
    <property type="nucleotide sequence ID" value="NZ_VDCQ01000003.1"/>
</dbReference>
<protein>
    <submittedName>
        <fullName evidence="3">SRPBCC domain-containing protein</fullName>
    </submittedName>
</protein>
<reference evidence="3 4" key="1">
    <citation type="submission" date="2019-05" db="EMBL/GenBank/DDBJ databases">
        <title>We sequenced the genome of Paenibacillus hemerocallicola KCTC 33185 for further insight into its adaptation and study the phylogeny of Paenibacillus.</title>
        <authorList>
            <person name="Narsing Rao M.P."/>
        </authorList>
    </citation>
    <scope>NUCLEOTIDE SEQUENCE [LARGE SCALE GENOMIC DNA]</scope>
    <source>
        <strain evidence="3 4">KCTC 33185</strain>
    </source>
</reference>
<dbReference type="Gene3D" id="3.30.530.20">
    <property type="match status" value="1"/>
</dbReference>
<comment type="similarity">
    <text evidence="1">Belongs to the AHA1 family.</text>
</comment>
<dbReference type="AlphaFoldDB" id="A0A5C4TG88"/>
<evidence type="ECO:0000259" key="2">
    <source>
        <dbReference type="Pfam" id="PF08327"/>
    </source>
</evidence>
<dbReference type="Proteomes" id="UP000307943">
    <property type="component" value="Unassembled WGS sequence"/>
</dbReference>
<evidence type="ECO:0000313" key="4">
    <source>
        <dbReference type="Proteomes" id="UP000307943"/>
    </source>
</evidence>
<organism evidence="3 4">
    <name type="scientific">Paenibacillus hemerocallicola</name>
    <dbReference type="NCBI Taxonomy" id="1172614"/>
    <lineage>
        <taxon>Bacteria</taxon>
        <taxon>Bacillati</taxon>
        <taxon>Bacillota</taxon>
        <taxon>Bacilli</taxon>
        <taxon>Bacillales</taxon>
        <taxon>Paenibacillaceae</taxon>
        <taxon>Paenibacillus</taxon>
    </lineage>
</organism>
<dbReference type="OrthoDB" id="118413at2"/>
<sequence>MVENNSTTNATENEEFVITRVLDAPRELVFKVWTEAEHMQHWWGPKGLSIIVAKLDVRPGGIFHYIMRDPDGNEMWGRFTYREIAAPERIVFVNSFSDAEGNITRPPFDEPWPMEILNTVTFSELDGKTTLTLRSIPVNATKEEVLVFQSGFESMEQGYGGTFDKLAEYLAKV</sequence>
<keyword evidence="4" id="KW-1185">Reference proteome</keyword>
<gene>
    <name evidence="3" type="ORF">FE784_03380</name>
</gene>
<name>A0A5C4TG88_9BACL</name>
<accession>A0A5C4TG88</accession>
<comment type="caution">
    <text evidence="3">The sequence shown here is derived from an EMBL/GenBank/DDBJ whole genome shotgun (WGS) entry which is preliminary data.</text>
</comment>
<evidence type="ECO:0000313" key="3">
    <source>
        <dbReference type="EMBL" id="TNJ67802.1"/>
    </source>
</evidence>
<proteinExistence type="inferred from homology"/>
<dbReference type="EMBL" id="VDCQ01000003">
    <property type="protein sequence ID" value="TNJ67802.1"/>
    <property type="molecule type" value="Genomic_DNA"/>
</dbReference>
<dbReference type="SUPFAM" id="SSF55961">
    <property type="entry name" value="Bet v1-like"/>
    <property type="match status" value="1"/>
</dbReference>
<evidence type="ECO:0000256" key="1">
    <source>
        <dbReference type="ARBA" id="ARBA00006817"/>
    </source>
</evidence>
<dbReference type="Pfam" id="PF08327">
    <property type="entry name" value="AHSA1"/>
    <property type="match status" value="1"/>
</dbReference>
<dbReference type="InterPro" id="IPR013538">
    <property type="entry name" value="ASHA1/2-like_C"/>
</dbReference>
<feature type="domain" description="Activator of Hsp90 ATPase homologue 1/2-like C-terminal" evidence="2">
    <location>
        <begin position="23"/>
        <end position="170"/>
    </location>
</feature>